<protein>
    <submittedName>
        <fullName evidence="1">Uncharacterized protein</fullName>
    </submittedName>
</protein>
<dbReference type="EMBL" id="UINC01073822">
    <property type="protein sequence ID" value="SVC10496.1"/>
    <property type="molecule type" value="Genomic_DNA"/>
</dbReference>
<sequence length="24" mass="2733">MRDFPFSKCEECEGKIERVITGGT</sequence>
<gene>
    <name evidence="1" type="ORF">METZ01_LOCUS263350</name>
</gene>
<name>A0A382JF69_9ZZZZ</name>
<proteinExistence type="predicted"/>
<organism evidence="1">
    <name type="scientific">marine metagenome</name>
    <dbReference type="NCBI Taxonomy" id="408172"/>
    <lineage>
        <taxon>unclassified sequences</taxon>
        <taxon>metagenomes</taxon>
        <taxon>ecological metagenomes</taxon>
    </lineage>
</organism>
<dbReference type="AlphaFoldDB" id="A0A382JF69"/>
<evidence type="ECO:0000313" key="1">
    <source>
        <dbReference type="EMBL" id="SVC10496.1"/>
    </source>
</evidence>
<accession>A0A382JF69</accession>
<feature type="non-terminal residue" evidence="1">
    <location>
        <position position="24"/>
    </location>
</feature>
<reference evidence="1" key="1">
    <citation type="submission" date="2018-05" db="EMBL/GenBank/DDBJ databases">
        <authorList>
            <person name="Lanie J.A."/>
            <person name="Ng W.-L."/>
            <person name="Kazmierczak K.M."/>
            <person name="Andrzejewski T.M."/>
            <person name="Davidsen T.M."/>
            <person name="Wayne K.J."/>
            <person name="Tettelin H."/>
            <person name="Glass J.I."/>
            <person name="Rusch D."/>
            <person name="Podicherti R."/>
            <person name="Tsui H.-C.T."/>
            <person name="Winkler M.E."/>
        </authorList>
    </citation>
    <scope>NUCLEOTIDE SEQUENCE</scope>
</reference>